<reference evidence="2 3" key="1">
    <citation type="journal article" date="2019" name="ACS Chem. Biol.">
        <title>Identification and Mobilization of a Cryptic Antibiotic Biosynthesis Gene Locus from a Human-Pathogenic Nocardia Isolate.</title>
        <authorList>
            <person name="Herisse M."/>
            <person name="Ishida K."/>
            <person name="Porter J.L."/>
            <person name="Howden B."/>
            <person name="Hertweck C."/>
            <person name="Stinear T.P."/>
            <person name="Pidot S.J."/>
        </authorList>
    </citation>
    <scope>NUCLEOTIDE SEQUENCE [LARGE SCALE GENOMIC DNA]</scope>
    <source>
        <strain evidence="2 3">AUSMDU00012717</strain>
    </source>
</reference>
<sequence length="290" mass="31181">MSYRITVVESSPHTLLELRRAVRAEHAGDDIAAGMRELYDLADRTGLAPAGPPSTTYRGAVGPGRATEVVFGLPVTSGLVGGAAEQVSVRPIAPGLFAYTTHHGDFQRIGEAYRALEEWVRASHFRPVGPSTEVYLVAPDEAVHPHDLVTEIRIPVAAAELATRIAVSFGQAVGLTRDALAEQGFGLLTEIDVRATMRAKLGVEMEDYLILGAYNPELAHRALDIDRHIGLLLPCNVVVRTAEGAAIVEAMDPDLLLDRDAQPALYSVAREARSRLAAALENIEKRSAIP</sequence>
<dbReference type="PANTHER" id="PTHR38342">
    <property type="entry name" value="SLR5037 PROTEIN"/>
    <property type="match status" value="1"/>
</dbReference>
<dbReference type="Gene3D" id="3.30.310.70">
    <property type="entry name" value="TT1751-like domain"/>
    <property type="match status" value="1"/>
</dbReference>
<proteinExistence type="predicted"/>
<dbReference type="CDD" id="cd14797">
    <property type="entry name" value="DUF302"/>
    <property type="match status" value="1"/>
</dbReference>
<dbReference type="KEGG" id="nah:F5544_23365"/>
<dbReference type="SMART" id="SM00871">
    <property type="entry name" value="AraC_E_bind"/>
    <property type="match status" value="1"/>
</dbReference>
<gene>
    <name evidence="2" type="ORF">F5544_23365</name>
</gene>
<dbReference type="EMBL" id="CP046172">
    <property type="protein sequence ID" value="QIS12532.1"/>
    <property type="molecule type" value="Genomic_DNA"/>
</dbReference>
<dbReference type="SUPFAM" id="SSF103247">
    <property type="entry name" value="TT1751-like"/>
    <property type="match status" value="1"/>
</dbReference>
<dbReference type="InterPro" id="IPR035923">
    <property type="entry name" value="TT1751-like_sf"/>
</dbReference>
<dbReference type="RefSeq" id="WP_167475206.1">
    <property type="nucleotide sequence ID" value="NZ_CP046172.1"/>
</dbReference>
<name>A0A6G9YH43_9NOCA</name>
<dbReference type="InterPro" id="IPR029442">
    <property type="entry name" value="GyrI-like"/>
</dbReference>
<dbReference type="SUPFAM" id="SSF55136">
    <property type="entry name" value="Probable bacterial effector-binding domain"/>
    <property type="match status" value="1"/>
</dbReference>
<accession>A0A6G9YH43</accession>
<dbReference type="AlphaFoldDB" id="A0A6G9YH43"/>
<evidence type="ECO:0000313" key="3">
    <source>
        <dbReference type="Proteomes" id="UP000503540"/>
    </source>
</evidence>
<dbReference type="Proteomes" id="UP000503540">
    <property type="component" value="Chromosome"/>
</dbReference>
<dbReference type="Gene3D" id="3.20.80.10">
    <property type="entry name" value="Regulatory factor, effector binding domain"/>
    <property type="match status" value="1"/>
</dbReference>
<dbReference type="InterPro" id="IPR011256">
    <property type="entry name" value="Reg_factor_effector_dom_sf"/>
</dbReference>
<dbReference type="InterPro" id="IPR005180">
    <property type="entry name" value="DUF302"/>
</dbReference>
<feature type="domain" description="AraC effector-binding" evidence="1">
    <location>
        <begin position="1"/>
        <end position="157"/>
    </location>
</feature>
<organism evidence="2 3">
    <name type="scientific">Nocardia arthritidis</name>
    <dbReference type="NCBI Taxonomy" id="228602"/>
    <lineage>
        <taxon>Bacteria</taxon>
        <taxon>Bacillati</taxon>
        <taxon>Actinomycetota</taxon>
        <taxon>Actinomycetes</taxon>
        <taxon>Mycobacteriales</taxon>
        <taxon>Nocardiaceae</taxon>
        <taxon>Nocardia</taxon>
    </lineage>
</organism>
<keyword evidence="3" id="KW-1185">Reference proteome</keyword>
<dbReference type="Pfam" id="PF06445">
    <property type="entry name" value="GyrI-like"/>
    <property type="match status" value="1"/>
</dbReference>
<dbReference type="PANTHER" id="PTHR38342:SF1">
    <property type="entry name" value="SLR5037 PROTEIN"/>
    <property type="match status" value="1"/>
</dbReference>
<protein>
    <submittedName>
        <fullName evidence="2">DUF302 domain-containing protein</fullName>
    </submittedName>
</protein>
<dbReference type="Pfam" id="PF03625">
    <property type="entry name" value="DUF302"/>
    <property type="match status" value="1"/>
</dbReference>
<evidence type="ECO:0000313" key="2">
    <source>
        <dbReference type="EMBL" id="QIS12532.1"/>
    </source>
</evidence>
<evidence type="ECO:0000259" key="1">
    <source>
        <dbReference type="SMART" id="SM00871"/>
    </source>
</evidence>
<dbReference type="InterPro" id="IPR010499">
    <property type="entry name" value="AraC_E-bd"/>
</dbReference>